<evidence type="ECO:0000313" key="1">
    <source>
        <dbReference type="EMBL" id="AMW05577.1"/>
    </source>
</evidence>
<dbReference type="Proteomes" id="UP000076404">
    <property type="component" value="Chromosome"/>
</dbReference>
<accession>A0A143BKH9</accession>
<evidence type="ECO:0000313" key="2">
    <source>
        <dbReference type="Proteomes" id="UP000076404"/>
    </source>
</evidence>
<dbReference type="eggNOG" id="ENOG50334S2">
    <property type="taxonomic scope" value="Bacteria"/>
</dbReference>
<reference evidence="1 2" key="2">
    <citation type="journal article" date="2016" name="Environ. Microbiol. Rep.">
        <title>Metagenomic evidence for the presence of phototrophic Gemmatimonadetes bacteria in diverse environments.</title>
        <authorList>
            <person name="Zeng Y."/>
            <person name="Baumbach J."/>
            <person name="Barbosa E.G."/>
            <person name="Azevedo V."/>
            <person name="Zhang C."/>
            <person name="Koblizek M."/>
        </authorList>
    </citation>
    <scope>NUCLEOTIDE SEQUENCE [LARGE SCALE GENOMIC DNA]</scope>
    <source>
        <strain evidence="1 2">AP64</strain>
    </source>
</reference>
<dbReference type="Pfam" id="PF13618">
    <property type="entry name" value="Gluconate_2-dh3"/>
    <property type="match status" value="1"/>
</dbReference>
<dbReference type="InterPro" id="IPR027056">
    <property type="entry name" value="Gluconate_2DH_su3"/>
</dbReference>
<proteinExistence type="predicted"/>
<dbReference type="PROSITE" id="PS51318">
    <property type="entry name" value="TAT"/>
    <property type="match status" value="1"/>
</dbReference>
<gene>
    <name evidence="1" type="ORF">GEMMAAP_13695</name>
</gene>
<protein>
    <recommendedName>
        <fullName evidence="3">Twin-arginine translocation signal domain-containing protein</fullName>
    </recommendedName>
</protein>
<dbReference type="AlphaFoldDB" id="A0A143BKH9"/>
<dbReference type="PROSITE" id="PS51257">
    <property type="entry name" value="PROKAR_LIPOPROTEIN"/>
    <property type="match status" value="1"/>
</dbReference>
<name>A0A143BKH9_9BACT</name>
<dbReference type="InterPro" id="IPR006311">
    <property type="entry name" value="TAT_signal"/>
</dbReference>
<organism evidence="1 2">
    <name type="scientific">Gemmatimonas phototrophica</name>
    <dbReference type="NCBI Taxonomy" id="1379270"/>
    <lineage>
        <taxon>Bacteria</taxon>
        <taxon>Pseudomonadati</taxon>
        <taxon>Gemmatimonadota</taxon>
        <taxon>Gemmatimonadia</taxon>
        <taxon>Gemmatimonadales</taxon>
        <taxon>Gemmatimonadaceae</taxon>
        <taxon>Gemmatimonas</taxon>
    </lineage>
</organism>
<evidence type="ECO:0008006" key="3">
    <source>
        <dbReference type="Google" id="ProtNLM"/>
    </source>
</evidence>
<reference evidence="1 2" key="1">
    <citation type="journal article" date="2014" name="Proc. Natl. Acad. Sci. U.S.A.">
        <title>Functional type 2 photosynthetic reaction centers found in the rare bacterial phylum Gemmatimonadetes.</title>
        <authorList>
            <person name="Zeng Y."/>
            <person name="Feng F."/>
            <person name="Medova H."/>
            <person name="Dean J."/>
            <person name="Koblizek M."/>
        </authorList>
    </citation>
    <scope>NUCLEOTIDE SEQUENCE [LARGE SCALE GENOMIC DNA]</scope>
    <source>
        <strain evidence="1 2">AP64</strain>
    </source>
</reference>
<keyword evidence="2" id="KW-1185">Reference proteome</keyword>
<sequence length="215" mass="22730">MATSEPRGTARRDFLKAAGVLAVGTATVGSAAACDVKEPTQTAADDQGLERVRGFDRTMLDAVAAAVLPESLGAPAIRAVTDRFVAWADGYDPVAEEMHGYGYADIRYLPADPAPAWRAQLQALDVLAQKTTRQSFARLPLDAQRAVLSATLRTERGDRLPSPLGARHVALAVLAFWGSSPEAWNLALGAQVSPATCRTLGDAVKRPLPLAGERA</sequence>
<dbReference type="STRING" id="1379270.GEMMAAP_13695"/>
<dbReference type="EMBL" id="CP011454">
    <property type="protein sequence ID" value="AMW05577.1"/>
    <property type="molecule type" value="Genomic_DNA"/>
</dbReference>
<dbReference type="KEGG" id="gph:GEMMAAP_13695"/>
<dbReference type="RefSeq" id="WP_026848724.1">
    <property type="nucleotide sequence ID" value="NZ_CP011454.1"/>
</dbReference>